<keyword evidence="2" id="KW-1185">Reference proteome</keyword>
<comment type="caution">
    <text evidence="1">The sequence shown here is derived from an EMBL/GenBank/DDBJ whole genome shotgun (WGS) entry which is preliminary data.</text>
</comment>
<name>A0A2P6U4W8_CHLSO</name>
<organism evidence="1 2">
    <name type="scientific">Chlorella sorokiniana</name>
    <name type="common">Freshwater green alga</name>
    <dbReference type="NCBI Taxonomy" id="3076"/>
    <lineage>
        <taxon>Eukaryota</taxon>
        <taxon>Viridiplantae</taxon>
        <taxon>Chlorophyta</taxon>
        <taxon>core chlorophytes</taxon>
        <taxon>Trebouxiophyceae</taxon>
        <taxon>Chlorellales</taxon>
        <taxon>Chlorellaceae</taxon>
        <taxon>Chlorella clade</taxon>
        <taxon>Chlorella</taxon>
    </lineage>
</organism>
<accession>A0A2P6U4W8</accession>
<dbReference type="AlphaFoldDB" id="A0A2P6U4W8"/>
<protein>
    <submittedName>
        <fullName evidence="1">HAD-like domain</fullName>
    </submittedName>
</protein>
<sequence>MSQNAPSEPPLTVLFTDLDGTCVHYDTHEFARVEQQPTAAGLYPAASLDGAQHTLLLRLPPSTSGAQGVISLETLRMYAALRQLGVKLVVVTGARTATLLARLPFIPAADAYVCEGGGRIFYPAVAADMPTAAPLVEDLAWRQRQVAAGPVGQDRLPPEQRTGALWRFYAQLTAAAPVGVKADALSYTTAFRVKGTPETVAAAVAELPDGLATAVNLGAADVFPATSGKENAARYLMERYGAAPDDCAFMCDDDNDLALAALVRRAYLPGITADTVRQAVDSNPERFYVAAAKGVFGAEEVLRVLLAERLAAATEAAR</sequence>
<dbReference type="InterPro" id="IPR023214">
    <property type="entry name" value="HAD_sf"/>
</dbReference>
<dbReference type="Proteomes" id="UP000239899">
    <property type="component" value="Unassembled WGS sequence"/>
</dbReference>
<evidence type="ECO:0000313" key="1">
    <source>
        <dbReference type="EMBL" id="PRW61368.1"/>
    </source>
</evidence>
<dbReference type="OrthoDB" id="407888at2759"/>
<dbReference type="Gene3D" id="3.40.50.1000">
    <property type="entry name" value="HAD superfamily/HAD-like"/>
    <property type="match status" value="2"/>
</dbReference>
<gene>
    <name evidence="1" type="ORF">C2E21_0280</name>
</gene>
<dbReference type="SUPFAM" id="SSF56784">
    <property type="entry name" value="HAD-like"/>
    <property type="match status" value="1"/>
</dbReference>
<evidence type="ECO:0000313" key="2">
    <source>
        <dbReference type="Proteomes" id="UP000239899"/>
    </source>
</evidence>
<proteinExistence type="predicted"/>
<reference evidence="1 2" key="1">
    <citation type="journal article" date="2018" name="Plant J.">
        <title>Genome sequences of Chlorella sorokiniana UTEX 1602 and Micractinium conductrix SAG 241.80: implications to maltose excretion by a green alga.</title>
        <authorList>
            <person name="Arriola M.B."/>
            <person name="Velmurugan N."/>
            <person name="Zhang Y."/>
            <person name="Plunkett M.H."/>
            <person name="Hondzo H."/>
            <person name="Barney B.M."/>
        </authorList>
    </citation>
    <scope>NUCLEOTIDE SEQUENCE [LARGE SCALE GENOMIC DNA]</scope>
    <source>
        <strain evidence="2">UTEX 1602</strain>
    </source>
</reference>
<dbReference type="InterPro" id="IPR036412">
    <property type="entry name" value="HAD-like_sf"/>
</dbReference>
<dbReference type="EMBL" id="LHPG02000001">
    <property type="protein sequence ID" value="PRW61368.1"/>
    <property type="molecule type" value="Genomic_DNA"/>
</dbReference>